<dbReference type="Proteomes" id="UP001501565">
    <property type="component" value="Unassembled WGS sequence"/>
</dbReference>
<organism evidence="2 3">
    <name type="scientific">Litoribacillus peritrichatus</name>
    <dbReference type="NCBI Taxonomy" id="718191"/>
    <lineage>
        <taxon>Bacteria</taxon>
        <taxon>Pseudomonadati</taxon>
        <taxon>Pseudomonadota</taxon>
        <taxon>Gammaproteobacteria</taxon>
        <taxon>Oceanospirillales</taxon>
        <taxon>Oceanospirillaceae</taxon>
        <taxon>Litoribacillus</taxon>
    </lineage>
</organism>
<feature type="signal peptide" evidence="1">
    <location>
        <begin position="1"/>
        <end position="19"/>
    </location>
</feature>
<reference evidence="3" key="1">
    <citation type="journal article" date="2019" name="Int. J. Syst. Evol. Microbiol.">
        <title>The Global Catalogue of Microorganisms (GCM) 10K type strain sequencing project: providing services to taxonomists for standard genome sequencing and annotation.</title>
        <authorList>
            <consortium name="The Broad Institute Genomics Platform"/>
            <consortium name="The Broad Institute Genome Sequencing Center for Infectious Disease"/>
            <person name="Wu L."/>
            <person name="Ma J."/>
        </authorList>
    </citation>
    <scope>NUCLEOTIDE SEQUENCE [LARGE SCALE GENOMIC DNA]</scope>
    <source>
        <strain evidence="3">JCM 17551</strain>
    </source>
</reference>
<evidence type="ECO:0000313" key="3">
    <source>
        <dbReference type="Proteomes" id="UP001501565"/>
    </source>
</evidence>
<sequence>MKYINLLLFALIVSFQTNASDNLEAKLKKGQSLIKQFELHPNEVGSIELSGKEAALVGFYFDFPQSKVEEYKGSYVLEIKDKNGYASVSTGPVDNGVATMLESRKGKVQFDYKNNTQERFQVLFWEKTR</sequence>
<keyword evidence="1" id="KW-0732">Signal</keyword>
<keyword evidence="3" id="KW-1185">Reference proteome</keyword>
<evidence type="ECO:0000313" key="2">
    <source>
        <dbReference type="EMBL" id="GAA3940900.1"/>
    </source>
</evidence>
<name>A0ABP7N9W6_9GAMM</name>
<accession>A0ABP7N9W6</accession>
<dbReference type="EMBL" id="BAABBN010000015">
    <property type="protein sequence ID" value="GAA3940900.1"/>
    <property type="molecule type" value="Genomic_DNA"/>
</dbReference>
<evidence type="ECO:0000256" key="1">
    <source>
        <dbReference type="SAM" id="SignalP"/>
    </source>
</evidence>
<proteinExistence type="predicted"/>
<protein>
    <submittedName>
        <fullName evidence="2">Uncharacterized protein</fullName>
    </submittedName>
</protein>
<dbReference type="RefSeq" id="WP_344800532.1">
    <property type="nucleotide sequence ID" value="NZ_BAABBN010000015.1"/>
</dbReference>
<comment type="caution">
    <text evidence="2">The sequence shown here is derived from an EMBL/GenBank/DDBJ whole genome shotgun (WGS) entry which is preliminary data.</text>
</comment>
<feature type="chain" id="PRO_5047479263" evidence="1">
    <location>
        <begin position="20"/>
        <end position="129"/>
    </location>
</feature>
<gene>
    <name evidence="2" type="ORF">GCM10022277_41100</name>
</gene>